<gene>
    <name evidence="2" type="ORF">J2Z18_002590</name>
</gene>
<evidence type="ECO:0000313" key="3">
    <source>
        <dbReference type="Proteomes" id="UP000706926"/>
    </source>
</evidence>
<protein>
    <submittedName>
        <fullName evidence="2">RimJ/RimL family protein N-acetyltransferase</fullName>
    </submittedName>
</protein>
<dbReference type="SUPFAM" id="SSF55729">
    <property type="entry name" value="Acyl-CoA N-acyltransferases (Nat)"/>
    <property type="match status" value="1"/>
</dbReference>
<dbReference type="EMBL" id="JAGGKI010000005">
    <property type="protein sequence ID" value="MBP1893488.1"/>
    <property type="molecule type" value="Genomic_DNA"/>
</dbReference>
<comment type="caution">
    <text evidence="2">The sequence shown here is derived from an EMBL/GenBank/DDBJ whole genome shotgun (WGS) entry which is preliminary data.</text>
</comment>
<dbReference type="Pfam" id="PF13302">
    <property type="entry name" value="Acetyltransf_3"/>
    <property type="match status" value="1"/>
</dbReference>
<reference evidence="2 3" key="1">
    <citation type="submission" date="2021-03" db="EMBL/GenBank/DDBJ databases">
        <title>Genomic Encyclopedia of Type Strains, Phase IV (KMG-IV): sequencing the most valuable type-strain genomes for metagenomic binning, comparative biology and taxonomic classification.</title>
        <authorList>
            <person name="Goeker M."/>
        </authorList>
    </citation>
    <scope>NUCLEOTIDE SEQUENCE [LARGE SCALE GENOMIC DNA]</scope>
    <source>
        <strain evidence="2 3">DSM 15596</strain>
    </source>
</reference>
<dbReference type="Proteomes" id="UP000706926">
    <property type="component" value="Unassembled WGS sequence"/>
</dbReference>
<dbReference type="PANTHER" id="PTHR43792:SF1">
    <property type="entry name" value="N-ACETYLTRANSFERASE DOMAIN-CONTAINING PROTEIN"/>
    <property type="match status" value="1"/>
</dbReference>
<dbReference type="InterPro" id="IPR016181">
    <property type="entry name" value="Acyl_CoA_acyltransferase"/>
</dbReference>
<proteinExistence type="predicted"/>
<organism evidence="2 3">
    <name type="scientific">Paenibacillus lactis</name>
    <dbReference type="NCBI Taxonomy" id="228574"/>
    <lineage>
        <taxon>Bacteria</taxon>
        <taxon>Bacillati</taxon>
        <taxon>Bacillota</taxon>
        <taxon>Bacilli</taxon>
        <taxon>Bacillales</taxon>
        <taxon>Paenibacillaceae</taxon>
        <taxon>Paenibacillus</taxon>
    </lineage>
</organism>
<name>A0ABS4FB64_9BACL</name>
<sequence length="144" mass="16520">MSKEEASNFLDWQINKYERFDVINDMVPLAIELLEDSTFVGHCHIGVIDELKETEVAYGISKQHRGNGYATEVAVTLTNWAIETFNLPYVVATISVDNTPSLKVIEKAGFINNGMKELKNYCDEKIAFNYFRFYKDDFNKSNES</sequence>
<evidence type="ECO:0000259" key="1">
    <source>
        <dbReference type="PROSITE" id="PS51186"/>
    </source>
</evidence>
<dbReference type="Gene3D" id="3.40.630.30">
    <property type="match status" value="1"/>
</dbReference>
<evidence type="ECO:0000313" key="2">
    <source>
        <dbReference type="EMBL" id="MBP1893488.1"/>
    </source>
</evidence>
<feature type="domain" description="N-acetyltransferase" evidence="1">
    <location>
        <begin position="1"/>
        <end position="135"/>
    </location>
</feature>
<accession>A0ABS4FB64</accession>
<keyword evidence="3" id="KW-1185">Reference proteome</keyword>
<dbReference type="InterPro" id="IPR051531">
    <property type="entry name" value="N-acetyltransferase"/>
</dbReference>
<dbReference type="PROSITE" id="PS51186">
    <property type="entry name" value="GNAT"/>
    <property type="match status" value="1"/>
</dbReference>
<dbReference type="PANTHER" id="PTHR43792">
    <property type="entry name" value="GNAT FAMILY, PUTATIVE (AFU_ORTHOLOGUE AFUA_3G00765)-RELATED-RELATED"/>
    <property type="match status" value="1"/>
</dbReference>
<dbReference type="InterPro" id="IPR000182">
    <property type="entry name" value="GNAT_dom"/>
</dbReference>